<dbReference type="InterPro" id="IPR042373">
    <property type="entry name" value="TNFSF9"/>
</dbReference>
<dbReference type="PANTHER" id="PTHR15153">
    <property type="entry name" value="TUMOR NECROSIS FACTOR LIGAND SUPERFAMILY MEMBER 9"/>
    <property type="match status" value="1"/>
</dbReference>
<protein>
    <recommendedName>
        <fullName evidence="3">THD domain-containing protein</fullName>
    </recommendedName>
</protein>
<feature type="region of interest" description="Disordered" evidence="2">
    <location>
        <begin position="43"/>
        <end position="62"/>
    </location>
</feature>
<dbReference type="AlphaFoldDB" id="A0A9Q0XKC5"/>
<sequence>MELPEVPSGPRPRACSAVRCALGLTLLSLVASLAALTVTLMKGSPPPSSSSSSSSSSLLGPPEKQNYAQLVLKLDNSSISKRELDWHSSETIQGVSLGSSFEYSSKTLKVTVGGLYCIYVQLNITHRLGSREAVNASLVIHRHTATGSGSVPVLTLHLDLSYNSSETVALFKAVTFRLENDDRLHVSIEASQNAHRYGSLNGRNSFFGLFQILDTVPV</sequence>
<dbReference type="GO" id="GO:0045585">
    <property type="term" value="P:positive regulation of cytotoxic T cell differentiation"/>
    <property type="evidence" value="ECO:0007669"/>
    <property type="project" value="TreeGrafter"/>
</dbReference>
<dbReference type="GO" id="GO:0005886">
    <property type="term" value="C:plasma membrane"/>
    <property type="evidence" value="ECO:0007669"/>
    <property type="project" value="TreeGrafter"/>
</dbReference>
<comment type="caution">
    <text evidence="4">The sequence shown here is derived from an EMBL/GenBank/DDBJ whole genome shotgun (WGS) entry which is preliminary data.</text>
</comment>
<evidence type="ECO:0000313" key="4">
    <source>
        <dbReference type="EMBL" id="KAJ7317156.1"/>
    </source>
</evidence>
<dbReference type="PANTHER" id="PTHR15153:SF0">
    <property type="entry name" value="TUMOR NECROSIS FACTOR LIGAND SUPERFAMILY MEMBER 9"/>
    <property type="match status" value="1"/>
</dbReference>
<dbReference type="GO" id="GO:0042104">
    <property type="term" value="P:positive regulation of activated T cell proliferation"/>
    <property type="evidence" value="ECO:0007669"/>
    <property type="project" value="TreeGrafter"/>
</dbReference>
<organism evidence="4 5">
    <name type="scientific">Phrynocephalus forsythii</name>
    <dbReference type="NCBI Taxonomy" id="171643"/>
    <lineage>
        <taxon>Eukaryota</taxon>
        <taxon>Metazoa</taxon>
        <taxon>Chordata</taxon>
        <taxon>Craniata</taxon>
        <taxon>Vertebrata</taxon>
        <taxon>Euteleostomi</taxon>
        <taxon>Lepidosauria</taxon>
        <taxon>Squamata</taxon>
        <taxon>Bifurcata</taxon>
        <taxon>Unidentata</taxon>
        <taxon>Episquamata</taxon>
        <taxon>Toxicofera</taxon>
        <taxon>Iguania</taxon>
        <taxon>Acrodonta</taxon>
        <taxon>Agamidae</taxon>
        <taxon>Agaminae</taxon>
        <taxon>Phrynocephalus</taxon>
    </lineage>
</organism>
<feature type="compositionally biased region" description="Low complexity" evidence="2">
    <location>
        <begin position="49"/>
        <end position="62"/>
    </location>
</feature>
<keyword evidence="5" id="KW-1185">Reference proteome</keyword>
<dbReference type="SUPFAM" id="SSF49842">
    <property type="entry name" value="TNF-like"/>
    <property type="match status" value="1"/>
</dbReference>
<dbReference type="EMBL" id="JAPFRF010000011">
    <property type="protein sequence ID" value="KAJ7317156.1"/>
    <property type="molecule type" value="Genomic_DNA"/>
</dbReference>
<dbReference type="Gene3D" id="2.60.120.40">
    <property type="match status" value="1"/>
</dbReference>
<proteinExistence type="inferred from homology"/>
<dbReference type="InterPro" id="IPR006052">
    <property type="entry name" value="TNF_dom"/>
</dbReference>
<accession>A0A9Q0XKC5</accession>
<dbReference type="GO" id="GO:0005164">
    <property type="term" value="F:tumor necrosis factor receptor binding"/>
    <property type="evidence" value="ECO:0007669"/>
    <property type="project" value="InterPro"/>
</dbReference>
<comment type="similarity">
    <text evidence="1">Belongs to the tumor necrosis factor family.</text>
</comment>
<gene>
    <name evidence="4" type="ORF">JRQ81_003318</name>
</gene>
<dbReference type="Proteomes" id="UP001142489">
    <property type="component" value="Unassembled WGS sequence"/>
</dbReference>
<dbReference type="GO" id="GO:0006955">
    <property type="term" value="P:immune response"/>
    <property type="evidence" value="ECO:0007669"/>
    <property type="project" value="InterPro"/>
</dbReference>
<reference evidence="4" key="1">
    <citation type="journal article" date="2023" name="DNA Res.">
        <title>Chromosome-level genome assembly of Phrynocephalus forsythii using third-generation DNA sequencing and Hi-C analysis.</title>
        <authorList>
            <person name="Qi Y."/>
            <person name="Zhao W."/>
            <person name="Zhao Y."/>
            <person name="Niu C."/>
            <person name="Cao S."/>
            <person name="Zhang Y."/>
        </authorList>
    </citation>
    <scope>NUCLEOTIDE SEQUENCE</scope>
    <source>
        <tissue evidence="4">Muscle</tissue>
    </source>
</reference>
<dbReference type="Pfam" id="PF00229">
    <property type="entry name" value="TNF"/>
    <property type="match status" value="1"/>
</dbReference>
<evidence type="ECO:0000256" key="1">
    <source>
        <dbReference type="ARBA" id="ARBA00008670"/>
    </source>
</evidence>
<dbReference type="InterPro" id="IPR008983">
    <property type="entry name" value="Tumour_necrosis_fac-like_dom"/>
</dbReference>
<evidence type="ECO:0000256" key="2">
    <source>
        <dbReference type="SAM" id="MobiDB-lite"/>
    </source>
</evidence>
<feature type="domain" description="THD" evidence="3">
    <location>
        <begin position="84"/>
        <end position="212"/>
    </location>
</feature>
<evidence type="ECO:0000259" key="3">
    <source>
        <dbReference type="Pfam" id="PF00229"/>
    </source>
</evidence>
<name>A0A9Q0XKC5_9SAUR</name>
<dbReference type="OrthoDB" id="10410181at2759"/>
<evidence type="ECO:0000313" key="5">
    <source>
        <dbReference type="Proteomes" id="UP001142489"/>
    </source>
</evidence>